<dbReference type="SUPFAM" id="SSF82199">
    <property type="entry name" value="SET domain"/>
    <property type="match status" value="1"/>
</dbReference>
<comment type="caution">
    <text evidence="3">The sequence shown here is derived from an EMBL/GenBank/DDBJ whole genome shotgun (WGS) entry which is preliminary data.</text>
</comment>
<dbReference type="Gene3D" id="1.25.40.10">
    <property type="entry name" value="Tetratricopeptide repeat domain"/>
    <property type="match status" value="1"/>
</dbReference>
<feature type="region of interest" description="Disordered" evidence="1">
    <location>
        <begin position="1"/>
        <end position="37"/>
    </location>
</feature>
<organism evidence="3 4">
    <name type="scientific">Clathrus columnatus</name>
    <dbReference type="NCBI Taxonomy" id="1419009"/>
    <lineage>
        <taxon>Eukaryota</taxon>
        <taxon>Fungi</taxon>
        <taxon>Dikarya</taxon>
        <taxon>Basidiomycota</taxon>
        <taxon>Agaricomycotina</taxon>
        <taxon>Agaricomycetes</taxon>
        <taxon>Phallomycetidae</taxon>
        <taxon>Phallales</taxon>
        <taxon>Clathraceae</taxon>
        <taxon>Clathrus</taxon>
    </lineage>
</organism>
<evidence type="ECO:0000313" key="3">
    <source>
        <dbReference type="EMBL" id="GJJ15739.1"/>
    </source>
</evidence>
<dbReference type="EMBL" id="BPWL01000011">
    <property type="protein sequence ID" value="GJJ15739.1"/>
    <property type="molecule type" value="Genomic_DNA"/>
</dbReference>
<reference evidence="3" key="1">
    <citation type="submission" date="2021-10" db="EMBL/GenBank/DDBJ databases">
        <title>De novo Genome Assembly of Clathrus columnatus (Basidiomycota, Fungi) Using Illumina and Nanopore Sequence Data.</title>
        <authorList>
            <person name="Ogiso-Tanaka E."/>
            <person name="Itagaki H."/>
            <person name="Hosoya T."/>
            <person name="Hosaka K."/>
        </authorList>
    </citation>
    <scope>NUCLEOTIDE SEQUENCE</scope>
    <source>
        <strain evidence="3">MO-923</strain>
    </source>
</reference>
<dbReference type="Gene3D" id="2.170.270.10">
    <property type="entry name" value="SET domain"/>
    <property type="match status" value="1"/>
</dbReference>
<dbReference type="CDD" id="cd20071">
    <property type="entry name" value="SET_SMYD"/>
    <property type="match status" value="1"/>
</dbReference>
<accession>A0AAV5ARH0</accession>
<feature type="compositionally biased region" description="Pro residues" evidence="1">
    <location>
        <begin position="26"/>
        <end position="35"/>
    </location>
</feature>
<dbReference type="Proteomes" id="UP001050691">
    <property type="component" value="Unassembled WGS sequence"/>
</dbReference>
<evidence type="ECO:0000259" key="2">
    <source>
        <dbReference type="PROSITE" id="PS50280"/>
    </source>
</evidence>
<protein>
    <recommendedName>
        <fullName evidence="2">SET domain-containing protein</fullName>
    </recommendedName>
</protein>
<name>A0AAV5ARH0_9AGAM</name>
<feature type="domain" description="SET" evidence="2">
    <location>
        <begin position="74"/>
        <end position="217"/>
    </location>
</feature>
<dbReference type="PANTHER" id="PTHR47332">
    <property type="entry name" value="SET DOMAIN-CONTAINING PROTEIN 5"/>
    <property type="match status" value="1"/>
</dbReference>
<sequence length="371" mass="42153">MPNSPRKRKSQKPATISPLTAAAVNPNPPNPPPPISNFKSQLRSATYRLIIIIIITVFTQRYRSDVKTFHDQVIPYEVVDLPGKGKGMVAIRHIQQGERIITEKPLLIIPQELREDPIQHIDNKITSLSQEQKYEFFNLSHAHTDIPHDQIPISIIQTNGIAAGPKQLGVFPRASRMNHGCSSAFNAVYSWRENENILVVHALRNISQGEEILTVYFDTKQSRERRREHLLEQYKFQCTCKVCSLPPEASIASDMCLQQITNLKQQLTSWESNKISGKEAVDIVRSIWRLSEEEGYWSERGQWAADAVHVAAAHSDEDAVRQWGLLAQEWFGYELGQDSNSVTNMHPIVENPRRSPTWGTRERLNVGGPEL</sequence>
<dbReference type="Pfam" id="PF00856">
    <property type="entry name" value="SET"/>
    <property type="match status" value="1"/>
</dbReference>
<feature type="compositionally biased region" description="Basic residues" evidence="1">
    <location>
        <begin position="1"/>
        <end position="11"/>
    </location>
</feature>
<dbReference type="InterPro" id="IPR011990">
    <property type="entry name" value="TPR-like_helical_dom_sf"/>
</dbReference>
<dbReference type="PROSITE" id="PS50280">
    <property type="entry name" value="SET"/>
    <property type="match status" value="1"/>
</dbReference>
<keyword evidence="4" id="KW-1185">Reference proteome</keyword>
<dbReference type="SMART" id="SM00317">
    <property type="entry name" value="SET"/>
    <property type="match status" value="1"/>
</dbReference>
<dbReference type="AlphaFoldDB" id="A0AAV5ARH0"/>
<gene>
    <name evidence="3" type="ORF">Clacol_010017</name>
</gene>
<dbReference type="InterPro" id="IPR046341">
    <property type="entry name" value="SET_dom_sf"/>
</dbReference>
<proteinExistence type="predicted"/>
<dbReference type="PANTHER" id="PTHR47332:SF4">
    <property type="entry name" value="SET DOMAIN-CONTAINING PROTEIN 5"/>
    <property type="match status" value="1"/>
</dbReference>
<evidence type="ECO:0000313" key="4">
    <source>
        <dbReference type="Proteomes" id="UP001050691"/>
    </source>
</evidence>
<evidence type="ECO:0000256" key="1">
    <source>
        <dbReference type="SAM" id="MobiDB-lite"/>
    </source>
</evidence>
<dbReference type="InterPro" id="IPR053185">
    <property type="entry name" value="SET_domain_protein"/>
</dbReference>
<dbReference type="InterPro" id="IPR001214">
    <property type="entry name" value="SET_dom"/>
</dbReference>